<dbReference type="Gene3D" id="1.20.890.10">
    <property type="entry name" value="cAMP-dependent protein kinase regulatory subunit, dimerization-anchoring domain"/>
    <property type="match status" value="1"/>
</dbReference>
<feature type="compositionally biased region" description="Basic and acidic residues" evidence="1">
    <location>
        <begin position="1"/>
        <end position="15"/>
    </location>
</feature>
<sequence>MAPKKEYIKPPEPPKEPPPPPSLPAIATPKEPVLLPPDPEPTFNEQWFDDPIEGEEAIRLAMELHQKIEVKAEPIRCFLEKSVIPLLLQGLGQLAAMRPNNPAEYLAAFLIKNNPRKYTYVEDDEPAKVEVMVEESDNEDDDLCGCNQFYSKKEPLDPTKGNEEPLDGQKVSSTQDFKASHDAKSATVLADATKGIKKIVDTARAAAVDANAKTESTMKAK</sequence>
<evidence type="ECO:0000313" key="2">
    <source>
        <dbReference type="EMBL" id="CAK9212933.1"/>
    </source>
</evidence>
<name>A0ABP0U4V5_9BRYO</name>
<protein>
    <submittedName>
        <fullName evidence="2">Uncharacterized protein</fullName>
    </submittedName>
</protein>
<evidence type="ECO:0000313" key="3">
    <source>
        <dbReference type="Proteomes" id="UP001497512"/>
    </source>
</evidence>
<proteinExistence type="predicted"/>
<dbReference type="Pfam" id="PF05186">
    <property type="entry name" value="Dpy-30"/>
    <property type="match status" value="1"/>
</dbReference>
<keyword evidence="3" id="KW-1185">Reference proteome</keyword>
<dbReference type="EMBL" id="OZ019911">
    <property type="protein sequence ID" value="CAK9212933.1"/>
    <property type="molecule type" value="Genomic_DNA"/>
</dbReference>
<feature type="region of interest" description="Disordered" evidence="1">
    <location>
        <begin position="154"/>
        <end position="184"/>
    </location>
</feature>
<dbReference type="Proteomes" id="UP001497512">
    <property type="component" value="Chromosome 19"/>
</dbReference>
<accession>A0ABP0U4V5</accession>
<reference evidence="2" key="1">
    <citation type="submission" date="2024-02" db="EMBL/GenBank/DDBJ databases">
        <authorList>
            <consortium name="ELIXIR-Norway"/>
            <consortium name="Elixir Norway"/>
        </authorList>
    </citation>
    <scope>NUCLEOTIDE SEQUENCE</scope>
</reference>
<dbReference type="InterPro" id="IPR007858">
    <property type="entry name" value="Dpy-30_motif"/>
</dbReference>
<feature type="compositionally biased region" description="Basic and acidic residues" evidence="1">
    <location>
        <begin position="154"/>
        <end position="163"/>
    </location>
</feature>
<evidence type="ECO:0000256" key="1">
    <source>
        <dbReference type="SAM" id="MobiDB-lite"/>
    </source>
</evidence>
<gene>
    <name evidence="2" type="ORF">CSSPTR1EN2_LOCUS11484</name>
</gene>
<organism evidence="2 3">
    <name type="scientific">Sphagnum troendelagicum</name>
    <dbReference type="NCBI Taxonomy" id="128251"/>
    <lineage>
        <taxon>Eukaryota</taxon>
        <taxon>Viridiplantae</taxon>
        <taxon>Streptophyta</taxon>
        <taxon>Embryophyta</taxon>
        <taxon>Bryophyta</taxon>
        <taxon>Sphagnophytina</taxon>
        <taxon>Sphagnopsida</taxon>
        <taxon>Sphagnales</taxon>
        <taxon>Sphagnaceae</taxon>
        <taxon>Sphagnum</taxon>
    </lineage>
</organism>
<feature type="region of interest" description="Disordered" evidence="1">
    <location>
        <begin position="1"/>
        <end position="44"/>
    </location>
</feature>